<evidence type="ECO:0000256" key="1">
    <source>
        <dbReference type="ARBA" id="ARBA00023002"/>
    </source>
</evidence>
<dbReference type="SUPFAM" id="SSF50475">
    <property type="entry name" value="FMN-binding split barrel"/>
    <property type="match status" value="1"/>
</dbReference>
<accession>A0A5E8BVL5</accession>
<organism evidence="3 4">
    <name type="scientific">Magnusiomyces paraingens</name>
    <dbReference type="NCBI Taxonomy" id="2606893"/>
    <lineage>
        <taxon>Eukaryota</taxon>
        <taxon>Fungi</taxon>
        <taxon>Dikarya</taxon>
        <taxon>Ascomycota</taxon>
        <taxon>Saccharomycotina</taxon>
        <taxon>Dipodascomycetes</taxon>
        <taxon>Dipodascales</taxon>
        <taxon>Dipodascaceae</taxon>
        <taxon>Magnusiomyces</taxon>
    </lineage>
</organism>
<dbReference type="Gene3D" id="2.30.110.10">
    <property type="entry name" value="Electron Transport, Fmn-binding Protein, Chain A"/>
    <property type="match status" value="1"/>
</dbReference>
<dbReference type="PANTHER" id="PTHR30466:SF1">
    <property type="entry name" value="FMN REDUCTASE (NADH) RUTF"/>
    <property type="match status" value="1"/>
</dbReference>
<evidence type="ECO:0000259" key="2">
    <source>
        <dbReference type="SMART" id="SM00903"/>
    </source>
</evidence>
<dbReference type="SMART" id="SM00903">
    <property type="entry name" value="Flavin_Reduct"/>
    <property type="match status" value="1"/>
</dbReference>
<evidence type="ECO:0000313" key="4">
    <source>
        <dbReference type="Proteomes" id="UP000398389"/>
    </source>
</evidence>
<dbReference type="RefSeq" id="XP_031855305.1">
    <property type="nucleotide sequence ID" value="XM_031999414.1"/>
</dbReference>
<feature type="domain" description="Flavin reductase like" evidence="2">
    <location>
        <begin position="87"/>
        <end position="283"/>
    </location>
</feature>
<dbReference type="GO" id="GO:0010181">
    <property type="term" value="F:FMN binding"/>
    <property type="evidence" value="ECO:0007669"/>
    <property type="project" value="InterPro"/>
</dbReference>
<dbReference type="InterPro" id="IPR050268">
    <property type="entry name" value="NADH-dep_flavin_reductase"/>
</dbReference>
<gene>
    <name evidence="3" type="ORF">SAPINGB_P004699</name>
</gene>
<dbReference type="InterPro" id="IPR012349">
    <property type="entry name" value="Split_barrel_FMN-bd"/>
</dbReference>
<sequence>MPVTKPTSSKICRCLSSNFNRYFSFNKKQSILGSDLIRNSRKASANVKFNNVRFFHSSRIAYAQSQVEKNSDAETSESFVQTFRSAMSLLASPACIITTAGPKDSNTNSYPHPRGLTVSSFSSLSIKPRPLVTFNVQLPSHAADSMRPFKTNDKHTRPIFAINILPATGAAAKSCRAFAGGLGRDVNPFTHPSISPLISFEGIRSPGVTRNGGNEGTSTWRSEFLNVPVYKHAKAVIYCTQHEAFSVQDHEIWVARVLHVEINNNSTKDENKELIESERKEIMLSESASSLLYQNRRFHVVGPNLSE</sequence>
<dbReference type="OrthoDB" id="2015405at2759"/>
<name>A0A5E8BVL5_9ASCO</name>
<dbReference type="Pfam" id="PF01613">
    <property type="entry name" value="Flavin_Reduct"/>
    <property type="match status" value="1"/>
</dbReference>
<dbReference type="EMBL" id="CABVLU010000003">
    <property type="protein sequence ID" value="VVT55708.1"/>
    <property type="molecule type" value="Genomic_DNA"/>
</dbReference>
<dbReference type="GeneID" id="43583514"/>
<keyword evidence="1" id="KW-0560">Oxidoreductase</keyword>
<dbReference type="InterPro" id="IPR002563">
    <property type="entry name" value="Flavin_Rdtase-like_dom"/>
</dbReference>
<dbReference type="GO" id="GO:0042602">
    <property type="term" value="F:riboflavin reductase (NADPH) activity"/>
    <property type="evidence" value="ECO:0007669"/>
    <property type="project" value="TreeGrafter"/>
</dbReference>
<reference evidence="3 4" key="1">
    <citation type="submission" date="2019-09" db="EMBL/GenBank/DDBJ databases">
        <authorList>
            <person name="Brejova B."/>
        </authorList>
    </citation>
    <scope>NUCLEOTIDE SEQUENCE [LARGE SCALE GENOMIC DNA]</scope>
</reference>
<keyword evidence="4" id="KW-1185">Reference proteome</keyword>
<evidence type="ECO:0000313" key="3">
    <source>
        <dbReference type="EMBL" id="VVT55708.1"/>
    </source>
</evidence>
<dbReference type="Proteomes" id="UP000398389">
    <property type="component" value="Unassembled WGS sequence"/>
</dbReference>
<dbReference type="PANTHER" id="PTHR30466">
    <property type="entry name" value="FLAVIN REDUCTASE"/>
    <property type="match status" value="1"/>
</dbReference>
<protein>
    <recommendedName>
        <fullName evidence="2">Flavin reductase like domain-containing protein</fullName>
    </recommendedName>
</protein>
<dbReference type="AlphaFoldDB" id="A0A5E8BVL5"/>
<proteinExistence type="predicted"/>